<dbReference type="EMBL" id="BQKI01000073">
    <property type="protein sequence ID" value="GJN18647.1"/>
    <property type="molecule type" value="Genomic_DNA"/>
</dbReference>
<sequence length="91" mass="9656">MSILSLSLLLQHVRTGGYLSTVELTRGNVGRAKEPVAAELPPGPVDLARSTGPLTRAMERGRSCLEWWSSLTVAEILPRESSSRLGGGASP</sequence>
<keyword evidence="3" id="KW-1185">Reference proteome</keyword>
<reference evidence="2" key="2">
    <citation type="submission" date="2021-12" db="EMBL/GenBank/DDBJ databases">
        <title>Resequencing data analysis of finger millet.</title>
        <authorList>
            <person name="Hatakeyama M."/>
            <person name="Aluri S."/>
            <person name="Balachadran M.T."/>
            <person name="Sivarajan S.R."/>
            <person name="Poveda L."/>
            <person name="Shimizu-Inatsugi R."/>
            <person name="Schlapbach R."/>
            <person name="Sreeman S.M."/>
            <person name="Shimizu K.K."/>
        </authorList>
    </citation>
    <scope>NUCLEOTIDE SEQUENCE</scope>
</reference>
<comment type="caution">
    <text evidence="2">The sequence shown here is derived from an EMBL/GenBank/DDBJ whole genome shotgun (WGS) entry which is preliminary data.</text>
</comment>
<dbReference type="Proteomes" id="UP001054889">
    <property type="component" value="Unassembled WGS sequence"/>
</dbReference>
<feature type="chain" id="PRO_5043764160" description="Secreted protein" evidence="1">
    <location>
        <begin position="16"/>
        <end position="91"/>
    </location>
</feature>
<organism evidence="2 3">
    <name type="scientific">Eleusine coracana subsp. coracana</name>
    <dbReference type="NCBI Taxonomy" id="191504"/>
    <lineage>
        <taxon>Eukaryota</taxon>
        <taxon>Viridiplantae</taxon>
        <taxon>Streptophyta</taxon>
        <taxon>Embryophyta</taxon>
        <taxon>Tracheophyta</taxon>
        <taxon>Spermatophyta</taxon>
        <taxon>Magnoliopsida</taxon>
        <taxon>Liliopsida</taxon>
        <taxon>Poales</taxon>
        <taxon>Poaceae</taxon>
        <taxon>PACMAD clade</taxon>
        <taxon>Chloridoideae</taxon>
        <taxon>Cynodonteae</taxon>
        <taxon>Eleusininae</taxon>
        <taxon>Eleusine</taxon>
    </lineage>
</organism>
<feature type="signal peptide" evidence="1">
    <location>
        <begin position="1"/>
        <end position="15"/>
    </location>
</feature>
<evidence type="ECO:0000313" key="2">
    <source>
        <dbReference type="EMBL" id="GJN18647.1"/>
    </source>
</evidence>
<dbReference type="AlphaFoldDB" id="A0AAV5E792"/>
<proteinExistence type="predicted"/>
<reference evidence="2" key="1">
    <citation type="journal article" date="2018" name="DNA Res.">
        <title>Multiple hybrid de novo genome assembly of finger millet, an orphan allotetraploid crop.</title>
        <authorList>
            <person name="Hatakeyama M."/>
            <person name="Aluri S."/>
            <person name="Balachadran M.T."/>
            <person name="Sivarajan S.R."/>
            <person name="Patrignani A."/>
            <person name="Gruter S."/>
            <person name="Poveda L."/>
            <person name="Shimizu-Inatsugi R."/>
            <person name="Baeten J."/>
            <person name="Francoijs K.J."/>
            <person name="Nataraja K.N."/>
            <person name="Reddy Y.A.N."/>
            <person name="Phadnis S."/>
            <person name="Ravikumar R.L."/>
            <person name="Schlapbach R."/>
            <person name="Sreeman S.M."/>
            <person name="Shimizu K.K."/>
        </authorList>
    </citation>
    <scope>NUCLEOTIDE SEQUENCE</scope>
</reference>
<evidence type="ECO:0000313" key="3">
    <source>
        <dbReference type="Proteomes" id="UP001054889"/>
    </source>
</evidence>
<evidence type="ECO:0008006" key="4">
    <source>
        <dbReference type="Google" id="ProtNLM"/>
    </source>
</evidence>
<gene>
    <name evidence="2" type="primary">gb05828</name>
    <name evidence="2" type="ORF">PR202_gb05828</name>
</gene>
<keyword evidence="1" id="KW-0732">Signal</keyword>
<name>A0AAV5E792_ELECO</name>
<accession>A0AAV5E792</accession>
<protein>
    <recommendedName>
        <fullName evidence="4">Secreted protein</fullName>
    </recommendedName>
</protein>
<evidence type="ECO:0000256" key="1">
    <source>
        <dbReference type="SAM" id="SignalP"/>
    </source>
</evidence>